<dbReference type="VEuPathDB" id="VectorBase:ASTE011030"/>
<dbReference type="EnsemblMetazoa" id="ASTEI05616-RA">
    <property type="protein sequence ID" value="ASTEI05616-PA"/>
    <property type="gene ID" value="ASTEI05616"/>
</dbReference>
<name>A0A182YAY0_ANOST</name>
<reference evidence="2" key="2">
    <citation type="submission" date="2020-05" db="UniProtKB">
        <authorList>
            <consortium name="EnsemblMetazoa"/>
        </authorList>
    </citation>
    <scope>IDENTIFICATION</scope>
    <source>
        <strain evidence="2">Indian</strain>
    </source>
</reference>
<evidence type="ECO:0000256" key="1">
    <source>
        <dbReference type="SAM" id="MobiDB-lite"/>
    </source>
</evidence>
<feature type="region of interest" description="Disordered" evidence="1">
    <location>
        <begin position="1"/>
        <end position="20"/>
    </location>
</feature>
<accession>A0A182YAY0</accession>
<protein>
    <submittedName>
        <fullName evidence="2">Uncharacterized protein</fullName>
    </submittedName>
</protein>
<feature type="region of interest" description="Disordered" evidence="1">
    <location>
        <begin position="56"/>
        <end position="85"/>
    </location>
</feature>
<sequence>MCEESHSTPALLTTGGPNVGNSAVSLGIIPEHSLLESCARLSVSLEGPGIFNVQKSSCSSSSHSSSSNTRSGSQHHMTMDELRAVNRYAESTKSLSYLPQVRDNLFVL</sequence>
<feature type="compositionally biased region" description="Low complexity" evidence="1">
    <location>
        <begin position="56"/>
        <end position="72"/>
    </location>
</feature>
<evidence type="ECO:0000313" key="3">
    <source>
        <dbReference type="Proteomes" id="UP000076408"/>
    </source>
</evidence>
<reference evidence="3" key="1">
    <citation type="journal article" date="2014" name="Genome Biol.">
        <title>Genome analysis of a major urban malaria vector mosquito, Anopheles stephensi.</title>
        <authorList>
            <person name="Jiang X."/>
            <person name="Peery A."/>
            <person name="Hall A.B."/>
            <person name="Sharma A."/>
            <person name="Chen X.G."/>
            <person name="Waterhouse R.M."/>
            <person name="Komissarov A."/>
            <person name="Riehle M.M."/>
            <person name="Shouche Y."/>
            <person name="Sharakhova M.V."/>
            <person name="Lawson D."/>
            <person name="Pakpour N."/>
            <person name="Arensburger P."/>
            <person name="Davidson V.L."/>
            <person name="Eiglmeier K."/>
            <person name="Emrich S."/>
            <person name="George P."/>
            <person name="Kennedy R.C."/>
            <person name="Mane S.P."/>
            <person name="Maslen G."/>
            <person name="Oringanje C."/>
            <person name="Qi Y."/>
            <person name="Settlage R."/>
            <person name="Tojo M."/>
            <person name="Tubio J.M."/>
            <person name="Unger M.F."/>
            <person name="Wang B."/>
            <person name="Vernick K.D."/>
            <person name="Ribeiro J.M."/>
            <person name="James A.A."/>
            <person name="Michel K."/>
            <person name="Riehle M.A."/>
            <person name="Luckhart S."/>
            <person name="Sharakhov I.V."/>
            <person name="Tu Z."/>
        </authorList>
    </citation>
    <scope>NUCLEOTIDE SEQUENCE [LARGE SCALE GENOMIC DNA]</scope>
    <source>
        <strain evidence="3">Indian</strain>
    </source>
</reference>
<dbReference type="VEuPathDB" id="VectorBase:ASTEI05616"/>
<dbReference type="STRING" id="30069.A0A182YAY0"/>
<feature type="compositionally biased region" description="Polar residues" evidence="1">
    <location>
        <begin position="7"/>
        <end position="20"/>
    </location>
</feature>
<dbReference type="Proteomes" id="UP000076408">
    <property type="component" value="Unassembled WGS sequence"/>
</dbReference>
<evidence type="ECO:0000313" key="2">
    <source>
        <dbReference type="EnsemblMetazoa" id="ASTEI05616-PA"/>
    </source>
</evidence>
<organism evidence="2 3">
    <name type="scientific">Anopheles stephensi</name>
    <name type="common">Indo-Pakistan malaria mosquito</name>
    <dbReference type="NCBI Taxonomy" id="30069"/>
    <lineage>
        <taxon>Eukaryota</taxon>
        <taxon>Metazoa</taxon>
        <taxon>Ecdysozoa</taxon>
        <taxon>Arthropoda</taxon>
        <taxon>Hexapoda</taxon>
        <taxon>Insecta</taxon>
        <taxon>Pterygota</taxon>
        <taxon>Neoptera</taxon>
        <taxon>Endopterygota</taxon>
        <taxon>Diptera</taxon>
        <taxon>Nematocera</taxon>
        <taxon>Culicoidea</taxon>
        <taxon>Culicidae</taxon>
        <taxon>Anophelinae</taxon>
        <taxon>Anopheles</taxon>
    </lineage>
</organism>
<keyword evidence="3" id="KW-1185">Reference proteome</keyword>
<dbReference type="AlphaFoldDB" id="A0A182YAY0"/>
<proteinExistence type="predicted"/>
<dbReference type="VEuPathDB" id="VectorBase:ASTEI20_039800"/>